<name>A0A540VJQ3_9CHLR</name>
<dbReference type="EMBL" id="VIGC01000005">
    <property type="protein sequence ID" value="TQE97000.1"/>
    <property type="molecule type" value="Genomic_DNA"/>
</dbReference>
<dbReference type="InParanoid" id="A0A540VJQ3"/>
<accession>A0A540VJQ3</accession>
<reference evidence="1 2" key="1">
    <citation type="submission" date="2019-06" db="EMBL/GenBank/DDBJ databases">
        <title>Genome sequence of Litorilinea aerophila BAA-2444.</title>
        <authorList>
            <person name="Maclea K.S."/>
            <person name="Maurais E.G."/>
            <person name="Iannazzi L.C."/>
        </authorList>
    </citation>
    <scope>NUCLEOTIDE SEQUENCE [LARGE SCALE GENOMIC DNA]</scope>
    <source>
        <strain evidence="1 2">ATCC BAA-2444</strain>
    </source>
</reference>
<sequence length="175" mass="18379">MTASPAPAMNPLPDPAPKRRRSWFWPGFLAGFLLLSLLSCGGLAMAMGIDTLDLAELQAGQAAWTPPAVTPTPVPAVQADSTPGMATGGTFQIGDRVRNVTTSRVNIRQVPGYLGKPEGDILAQAMPGDEVEILGGRAVADGLVWWRVRYVTGDGRVIDGWMAEATASGVQILAP</sequence>
<gene>
    <name evidence="1" type="ORF">FKZ61_05010</name>
</gene>
<keyword evidence="2" id="KW-1185">Reference proteome</keyword>
<evidence type="ECO:0000313" key="2">
    <source>
        <dbReference type="Proteomes" id="UP000317371"/>
    </source>
</evidence>
<evidence type="ECO:0000313" key="1">
    <source>
        <dbReference type="EMBL" id="TQE97000.1"/>
    </source>
</evidence>
<dbReference type="Proteomes" id="UP000317371">
    <property type="component" value="Unassembled WGS sequence"/>
</dbReference>
<protein>
    <submittedName>
        <fullName evidence="1">SH3 domain-containing protein</fullName>
    </submittedName>
</protein>
<dbReference type="AlphaFoldDB" id="A0A540VJQ3"/>
<organism evidence="1 2">
    <name type="scientific">Litorilinea aerophila</name>
    <dbReference type="NCBI Taxonomy" id="1204385"/>
    <lineage>
        <taxon>Bacteria</taxon>
        <taxon>Bacillati</taxon>
        <taxon>Chloroflexota</taxon>
        <taxon>Caldilineae</taxon>
        <taxon>Caldilineales</taxon>
        <taxon>Caldilineaceae</taxon>
        <taxon>Litorilinea</taxon>
    </lineage>
</organism>
<dbReference type="Gene3D" id="2.30.30.40">
    <property type="entry name" value="SH3 Domains"/>
    <property type="match status" value="1"/>
</dbReference>
<proteinExistence type="predicted"/>
<dbReference type="OrthoDB" id="159165at2"/>
<comment type="caution">
    <text evidence="1">The sequence shown here is derived from an EMBL/GenBank/DDBJ whole genome shotgun (WGS) entry which is preliminary data.</text>
</comment>
<dbReference type="RefSeq" id="WP_141608985.1">
    <property type="nucleotide sequence ID" value="NZ_VIGC02000005.1"/>
</dbReference>